<dbReference type="EMBL" id="QXFU01002552">
    <property type="protein sequence ID" value="KAE8984336.1"/>
    <property type="molecule type" value="Genomic_DNA"/>
</dbReference>
<comment type="caution">
    <text evidence="7">The sequence shown here is derived from an EMBL/GenBank/DDBJ whole genome shotgun (WGS) entry which is preliminary data.</text>
</comment>
<evidence type="ECO:0000313" key="10">
    <source>
        <dbReference type="Proteomes" id="UP000429607"/>
    </source>
</evidence>
<name>A0A6A3ICJ6_9STRA</name>
<accession>A0A6A3ICJ6</accession>
<dbReference type="Gene3D" id="2.40.50.140">
    <property type="entry name" value="Nucleic acid-binding proteins"/>
    <property type="match status" value="2"/>
</dbReference>
<dbReference type="CDD" id="cd04474">
    <property type="entry name" value="RPA1_DBD_A"/>
    <property type="match status" value="1"/>
</dbReference>
<dbReference type="Proteomes" id="UP000435112">
    <property type="component" value="Unassembled WGS sequence"/>
</dbReference>
<dbReference type="PANTHER" id="PTHR47165:SF4">
    <property type="entry name" value="OS03G0429900 PROTEIN"/>
    <property type="match status" value="1"/>
</dbReference>
<reference evidence="10 12" key="1">
    <citation type="submission" date="2018-09" db="EMBL/GenBank/DDBJ databases">
        <title>Genomic investigation of the strawberry pathogen Phytophthora fragariae indicates pathogenicity is determined by transcriptional variation in three key races.</title>
        <authorList>
            <person name="Adams T.M."/>
            <person name="Armitage A.D."/>
            <person name="Sobczyk M.K."/>
            <person name="Bates H.J."/>
            <person name="Dunwell J.M."/>
            <person name="Nellist C.F."/>
            <person name="Harrison R.J."/>
        </authorList>
    </citation>
    <scope>NUCLEOTIDE SEQUENCE [LARGE SCALE GENOMIC DNA]</scope>
    <source>
        <strain evidence="7 10">SCRP249</strain>
        <strain evidence="8 12">SCRP324</strain>
        <strain evidence="9 11">SCRP333</strain>
    </source>
</reference>
<dbReference type="EMBL" id="QXFT01002449">
    <property type="protein sequence ID" value="KAE9298104.1"/>
    <property type="molecule type" value="Genomic_DNA"/>
</dbReference>
<evidence type="ECO:0000256" key="5">
    <source>
        <dbReference type="ARBA" id="ARBA00023125"/>
    </source>
</evidence>
<evidence type="ECO:0000313" key="12">
    <source>
        <dbReference type="Proteomes" id="UP000435112"/>
    </source>
</evidence>
<dbReference type="CDD" id="cd04475">
    <property type="entry name" value="RPA1_DBD_B"/>
    <property type="match status" value="1"/>
</dbReference>
<evidence type="ECO:0000256" key="2">
    <source>
        <dbReference type="ARBA" id="ARBA00022723"/>
    </source>
</evidence>
<protein>
    <recommendedName>
        <fullName evidence="6">Replication protein A OB domain-containing protein</fullName>
    </recommendedName>
</protein>
<dbReference type="InterPro" id="IPR031657">
    <property type="entry name" value="REPA_OB_2"/>
</dbReference>
<dbReference type="SUPFAM" id="SSF50249">
    <property type="entry name" value="Nucleic acid-binding proteins"/>
    <property type="match status" value="2"/>
</dbReference>
<sequence length="249" mass="27624">MGADHPAVARERKTAIRELSPGLPPGWFVEARVMNLAPVRTWGNPKGTGKIIVMELMDSSGGRTQAKAFNESAVRFGELVQFDRVYAIRGGSVRKANPDYANFTHQHELHLSQDTSVEELPNDDSIPHAEMSFVTIEDPVTCPLGSYVDLIAVVIDVGEVDCVVGRNDEVQKKRDILLVDTSNVQVLCTLWNEFSCLPVDGWLQEVIAIRRGRLTDFQGRSIGTTAKTSIMANPDFPDERGALEQWFQD</sequence>
<evidence type="ECO:0000313" key="7">
    <source>
        <dbReference type="EMBL" id="KAE8980090.1"/>
    </source>
</evidence>
<dbReference type="OrthoDB" id="112219at2759"/>
<keyword evidence="11" id="KW-1185">Reference proteome</keyword>
<dbReference type="PANTHER" id="PTHR47165">
    <property type="entry name" value="OS03G0429900 PROTEIN"/>
    <property type="match status" value="1"/>
</dbReference>
<evidence type="ECO:0000259" key="6">
    <source>
        <dbReference type="Pfam" id="PF16900"/>
    </source>
</evidence>
<evidence type="ECO:0000313" key="9">
    <source>
        <dbReference type="EMBL" id="KAE9298104.1"/>
    </source>
</evidence>
<dbReference type="EMBL" id="QXFV01003089">
    <property type="protein sequence ID" value="KAE8980090.1"/>
    <property type="molecule type" value="Genomic_DNA"/>
</dbReference>
<dbReference type="Pfam" id="PF16900">
    <property type="entry name" value="REPA_OB_2"/>
    <property type="match status" value="1"/>
</dbReference>
<dbReference type="InterPro" id="IPR012340">
    <property type="entry name" value="NA-bd_OB-fold"/>
</dbReference>
<gene>
    <name evidence="7" type="ORF">PR001_g24370</name>
    <name evidence="8" type="ORF">PR002_g22977</name>
    <name evidence="9" type="ORF">PR003_g23326</name>
</gene>
<keyword evidence="2" id="KW-0479">Metal-binding</keyword>
<dbReference type="GO" id="GO:0008270">
    <property type="term" value="F:zinc ion binding"/>
    <property type="evidence" value="ECO:0007669"/>
    <property type="project" value="UniProtKB-KW"/>
</dbReference>
<feature type="domain" description="Replication protein A OB" evidence="6">
    <location>
        <begin position="145"/>
        <end position="233"/>
    </location>
</feature>
<evidence type="ECO:0000313" key="11">
    <source>
        <dbReference type="Proteomes" id="UP000434957"/>
    </source>
</evidence>
<organism evidence="7 10">
    <name type="scientific">Phytophthora rubi</name>
    <dbReference type="NCBI Taxonomy" id="129364"/>
    <lineage>
        <taxon>Eukaryota</taxon>
        <taxon>Sar</taxon>
        <taxon>Stramenopiles</taxon>
        <taxon>Oomycota</taxon>
        <taxon>Peronosporomycetes</taxon>
        <taxon>Peronosporales</taxon>
        <taxon>Peronosporaceae</taxon>
        <taxon>Phytophthora</taxon>
    </lineage>
</organism>
<comment type="similarity">
    <text evidence="1">Belongs to the replication factor A protein 1 family.</text>
</comment>
<proteinExistence type="inferred from homology"/>
<evidence type="ECO:0000256" key="1">
    <source>
        <dbReference type="ARBA" id="ARBA00005690"/>
    </source>
</evidence>
<dbReference type="Proteomes" id="UP000434957">
    <property type="component" value="Unassembled WGS sequence"/>
</dbReference>
<keyword evidence="4" id="KW-0862">Zinc</keyword>
<dbReference type="Proteomes" id="UP000429607">
    <property type="component" value="Unassembled WGS sequence"/>
</dbReference>
<evidence type="ECO:0000256" key="4">
    <source>
        <dbReference type="ARBA" id="ARBA00022833"/>
    </source>
</evidence>
<dbReference type="GO" id="GO:0003677">
    <property type="term" value="F:DNA binding"/>
    <property type="evidence" value="ECO:0007669"/>
    <property type="project" value="UniProtKB-KW"/>
</dbReference>
<keyword evidence="5" id="KW-0238">DNA-binding</keyword>
<keyword evidence="3" id="KW-0863">Zinc-finger</keyword>
<dbReference type="FunFam" id="2.40.50.140:FF:000041">
    <property type="entry name" value="Replication protein A subunit"/>
    <property type="match status" value="1"/>
</dbReference>
<evidence type="ECO:0000313" key="8">
    <source>
        <dbReference type="EMBL" id="KAE8984336.1"/>
    </source>
</evidence>
<dbReference type="AlphaFoldDB" id="A0A6A3ICJ6"/>
<evidence type="ECO:0000256" key="3">
    <source>
        <dbReference type="ARBA" id="ARBA00022771"/>
    </source>
</evidence>